<comment type="subcellular location">
    <subcellularLocation>
        <location evidence="1">Cytoplasm</location>
        <location evidence="1">Cytoskeleton</location>
        <location evidence="1">Cilium basal body</location>
    </subcellularLocation>
    <subcellularLocation>
        <location evidence="2">Cytoplasm</location>
        <location evidence="2">Cytoskeleton</location>
        <location evidence="2">Microtubule organizing center</location>
        <location evidence="2">Centrosome</location>
    </subcellularLocation>
</comment>
<proteinExistence type="predicted"/>
<keyword evidence="10" id="KW-1185">Reference proteome</keyword>
<dbReference type="RefSeq" id="XP_011504729.1">
    <property type="nucleotide sequence ID" value="XM_011506427.1"/>
</dbReference>
<feature type="coiled-coil region" evidence="8">
    <location>
        <begin position="1527"/>
        <end position="1677"/>
    </location>
</feature>
<dbReference type="PANTHER" id="PTHR18879:SF20">
    <property type="entry name" value="CENTROSOMAL PROTEIN OF 290 KDA"/>
    <property type="match status" value="1"/>
</dbReference>
<keyword evidence="4" id="KW-0970">Cilium biogenesis/degradation</keyword>
<dbReference type="PANTHER" id="PTHR18879">
    <property type="entry name" value="CENTROSOMAL PROTEIN OF 290 KDA"/>
    <property type="match status" value="1"/>
</dbReference>
<evidence type="ECO:0000256" key="8">
    <source>
        <dbReference type="SAM" id="Coils"/>
    </source>
</evidence>
<evidence type="ECO:0000256" key="7">
    <source>
        <dbReference type="ARBA" id="ARBA00023273"/>
    </source>
</evidence>
<dbReference type="GO" id="GO:0035869">
    <property type="term" value="C:ciliary transition zone"/>
    <property type="evidence" value="ECO:0007669"/>
    <property type="project" value="TreeGrafter"/>
</dbReference>
<evidence type="ECO:0000256" key="1">
    <source>
        <dbReference type="ARBA" id="ARBA00004120"/>
    </source>
</evidence>
<evidence type="ECO:0000256" key="5">
    <source>
        <dbReference type="ARBA" id="ARBA00023054"/>
    </source>
</evidence>
<sequence>MNSLTLELNRIRNDNQLFKVRFAELEQENALLVSQIDEMVNEQTERDAIINEFGTAVETRITEWKDILDEKDVTIAKLKENLLYSSSDKITNASGDENSRIKIERLIKDINHRDEIIAELQNKLSEAVIELNESSLLFEKVKSDHKTVKQGSKDRREINKKMQEASKKVSVLENLLERAENDAKIKSEQLCDALAILNKYEDENTSLTESLGEIKELKFQVKKKCKHIEDMVDIINKLELENSRFEEVIIILRDKLGVTKHEESLIEDLILQRQESQKEKFNEMQRENNRLTGENADLKFQLRKVKATFKESLKNKLNAANDASNGNDNVERLSSDVKSKQELAELYRIKENVKWVIEENEALRQGMHEILDCIHKQDGKSVVTIQSQTLENLLEALDARHLAGWYHPAMRLQGRVNYLQGSNAELRAQLQQIRKNQMLFQADVQLTVGSVEEGECTQQRHSTRNITPDGKIRISIFTVFDADSGRASGKAVEIDDIQETEGSENTKSSESGSELAMDDEEFGKSEEVYSMTKEVIAQEGDFKQALTDSIKHQKILEYQLMTLRKNLANCISPEIYNELRGKYLETNMRLRAAFENKLAISDMEGETKAIEVMRNKVIQEQRDELISVHKLLSELTIQQPENTWGAEKKIVEKLESRIVELTVENDALQKSAEIAREETVIHRAIDSTVLTEFNDLRQRISKLEANEEQELKKTAQISLELANYKVKEIGLREEKKLLENELLRMRDELANSRKRQRNNGELCEMNDKQIDIKDYIEIIDILQHQYAGSTSLSAWERYEANSNQLRNDQNEVKKLIIKINDQNENLKIQHETLASRLQIVEQLKDILEQQIGSSDVQDIMQKFTNETKLILAESQYKTTINQLEEEMKIANKRLSDYEIKVASMEQEINKAQKIWTVQKISSIKRPLTLDKIIETDARIDGNARCKQTETKSSQTRVNMHSVEVQCMPCESTSINVPDDVEKDVDDSEIVTIIRESSEETLLKGRLALLQEQLGQALNLASERSIALSKCESQLAEYNTRNATLVKLLDERSNAMVADHVEVLAELSKAEEIRRSGPTSQEALQSTVNSLRKIVEQKEETIARYQNLLKEDRDIHNEDATRLHEEIKCLKKQISVSRPATRDDDNALIANSEYSEKDWTTVELVKSERKSEEASILRERVSRLETELSISGELADRWHRLADDRLRHMDSTRERLEDQHKEEIDSYRMELNKRESEIDELRRQLLESRRAFTTKTEVLSFMKTLQIKDNRLADEIENELEEHMVISSKQIPMTRDGEDPRHLEFEQSSTQLDNLRKQVQILMEREKSYKSNITELQQLLSRKYMASKSQEKKVSRREMQLERKVKELEKELSEAREMLDRHFMMQQAKRVKTAEDLGLWEKLKKWQQTAEKLKEKLKEKSDECQRLQNNYEKLRNLISCIEREKWFLKGKYRNESIAIPAWMPPPDLSQNHVIIIEDLQRECQELRERVKELVDRLNYQDNEKSDDNENMISPSDGIEVEEYSNNELKRLSDVDEVLEKENLRLEAENFELNLELERANLNLPRYQDKIQHLEKYIELLKSEKSIEPCYTSGPTKCDSNNQRTKNELERTVLALKNLVEKLQQDNKTLRQSFSKEEVESCRDCRYVRAEWEQSERRVRVLESELELAEKRMRLAEEAALERSSDDGSEEAAILREQLTRKSELLLKVKDLLAKAALNEKALRQRIQQLEFKQTLSIIPEYGSSLEMT</sequence>
<dbReference type="GO" id="GO:0097711">
    <property type="term" value="P:ciliary basal body-plasma membrane docking"/>
    <property type="evidence" value="ECO:0007669"/>
    <property type="project" value="TreeGrafter"/>
</dbReference>
<gene>
    <name evidence="11" type="primary">LOC105367659</name>
</gene>
<organism evidence="10 11">
    <name type="scientific">Ceratosolen solmsi marchali</name>
    <dbReference type="NCBI Taxonomy" id="326594"/>
    <lineage>
        <taxon>Eukaryota</taxon>
        <taxon>Metazoa</taxon>
        <taxon>Ecdysozoa</taxon>
        <taxon>Arthropoda</taxon>
        <taxon>Hexapoda</taxon>
        <taxon>Insecta</taxon>
        <taxon>Pterygota</taxon>
        <taxon>Neoptera</taxon>
        <taxon>Endopterygota</taxon>
        <taxon>Hymenoptera</taxon>
        <taxon>Apocrita</taxon>
        <taxon>Proctotrupomorpha</taxon>
        <taxon>Chalcidoidea</taxon>
        <taxon>Agaonidae</taxon>
        <taxon>Agaoninae</taxon>
        <taxon>Ceratosolen</taxon>
    </lineage>
</organism>
<feature type="coiled-coil region" evidence="8">
    <location>
        <begin position="1468"/>
        <end position="1502"/>
    </location>
</feature>
<dbReference type="GO" id="GO:1905515">
    <property type="term" value="P:non-motile cilium assembly"/>
    <property type="evidence" value="ECO:0007669"/>
    <property type="project" value="TreeGrafter"/>
</dbReference>
<keyword evidence="6" id="KW-0206">Cytoskeleton</keyword>
<reference evidence="11" key="1">
    <citation type="submission" date="2025-08" db="UniProtKB">
        <authorList>
            <consortium name="RefSeq"/>
        </authorList>
    </citation>
    <scope>IDENTIFICATION</scope>
</reference>
<keyword evidence="3" id="KW-0963">Cytoplasm</keyword>
<evidence type="ECO:0000256" key="3">
    <source>
        <dbReference type="ARBA" id="ARBA00022490"/>
    </source>
</evidence>
<dbReference type="GO" id="GO:0034451">
    <property type="term" value="C:centriolar satellite"/>
    <property type="evidence" value="ECO:0007669"/>
    <property type="project" value="TreeGrafter"/>
</dbReference>
<evidence type="ECO:0000256" key="4">
    <source>
        <dbReference type="ARBA" id="ARBA00022794"/>
    </source>
</evidence>
<dbReference type="GeneID" id="105367659"/>
<keyword evidence="7" id="KW-0966">Cell projection</keyword>
<feature type="coiled-coil region" evidence="8">
    <location>
        <begin position="1080"/>
        <end position="1132"/>
    </location>
</feature>
<evidence type="ECO:0000256" key="6">
    <source>
        <dbReference type="ARBA" id="ARBA00023212"/>
    </source>
</evidence>
<evidence type="ECO:0000256" key="9">
    <source>
        <dbReference type="SAM" id="MobiDB-lite"/>
    </source>
</evidence>
<dbReference type="InterPro" id="IPR026201">
    <property type="entry name" value="Cep290"/>
</dbReference>
<feature type="coiled-coil region" evidence="8">
    <location>
        <begin position="651"/>
        <end position="755"/>
    </location>
</feature>
<accession>A0AAJ7E1U0</accession>
<feature type="compositionally biased region" description="Polar residues" evidence="9">
    <location>
        <begin position="503"/>
        <end position="512"/>
    </location>
</feature>
<evidence type="ECO:0000313" key="11">
    <source>
        <dbReference type="RefSeq" id="XP_011504729.1"/>
    </source>
</evidence>
<dbReference type="GO" id="GO:1905349">
    <property type="term" value="P:ciliary transition zone assembly"/>
    <property type="evidence" value="ECO:0007669"/>
    <property type="project" value="TreeGrafter"/>
</dbReference>
<feature type="coiled-coil region" evidence="8">
    <location>
        <begin position="805"/>
        <end position="914"/>
    </location>
</feature>
<evidence type="ECO:0000256" key="2">
    <source>
        <dbReference type="ARBA" id="ARBA00004300"/>
    </source>
</evidence>
<feature type="region of interest" description="Disordered" evidence="9">
    <location>
        <begin position="498"/>
        <end position="523"/>
    </location>
</feature>
<dbReference type="CTD" id="80184"/>
<feature type="coiled-coil region" evidence="8">
    <location>
        <begin position="8"/>
        <end position="42"/>
    </location>
</feature>
<dbReference type="Proteomes" id="UP000695007">
    <property type="component" value="Unplaced"/>
</dbReference>
<dbReference type="KEGG" id="csol:105367659"/>
<name>A0AAJ7E1U0_9HYME</name>
<protein>
    <submittedName>
        <fullName evidence="11">Centrosomal protein of 290 kDa-like</fullName>
    </submittedName>
</protein>
<feature type="coiled-coil region" evidence="8">
    <location>
        <begin position="103"/>
        <end position="301"/>
    </location>
</feature>
<feature type="coiled-coil region" evidence="8">
    <location>
        <begin position="1216"/>
        <end position="1443"/>
    </location>
</feature>
<evidence type="ECO:0000313" key="10">
    <source>
        <dbReference type="Proteomes" id="UP000695007"/>
    </source>
</evidence>
<keyword evidence="5 8" id="KW-0175">Coiled coil</keyword>